<dbReference type="EMBL" id="HACA01020795">
    <property type="protein sequence ID" value="CDW38156.1"/>
    <property type="molecule type" value="Transcribed_RNA"/>
</dbReference>
<proteinExistence type="predicted"/>
<evidence type="ECO:0000313" key="1">
    <source>
        <dbReference type="EMBL" id="CDW38156.1"/>
    </source>
</evidence>
<dbReference type="AlphaFoldDB" id="A0A0K2UKD5"/>
<protein>
    <submittedName>
        <fullName evidence="1">Uncharacterized protein</fullName>
    </submittedName>
</protein>
<sequence>KFLIRERPREAEQSIHSWLSQLFIIPCDEIMKFTPTEEYYNVLKMTPIPSFNTETREFVSSIRDMVKWREYEIDLITETAIQFTQDFPDETNENMHLYVCKRLQYRRKCSVIMKLQKPNTIEKINSARSLYTRCSETNDYTE</sequence>
<name>A0A0K2UKD5_LEPSM</name>
<feature type="non-terminal residue" evidence="1">
    <location>
        <position position="1"/>
    </location>
</feature>
<organism evidence="1">
    <name type="scientific">Lepeophtheirus salmonis</name>
    <name type="common">Salmon louse</name>
    <name type="synonym">Caligus salmonis</name>
    <dbReference type="NCBI Taxonomy" id="72036"/>
    <lineage>
        <taxon>Eukaryota</taxon>
        <taxon>Metazoa</taxon>
        <taxon>Ecdysozoa</taxon>
        <taxon>Arthropoda</taxon>
        <taxon>Crustacea</taxon>
        <taxon>Multicrustacea</taxon>
        <taxon>Hexanauplia</taxon>
        <taxon>Copepoda</taxon>
        <taxon>Siphonostomatoida</taxon>
        <taxon>Caligidae</taxon>
        <taxon>Lepeophtheirus</taxon>
    </lineage>
</organism>
<reference evidence="1" key="1">
    <citation type="submission" date="2014-05" db="EMBL/GenBank/DDBJ databases">
        <authorList>
            <person name="Chronopoulou M."/>
        </authorList>
    </citation>
    <scope>NUCLEOTIDE SEQUENCE</scope>
    <source>
        <tissue evidence="1">Whole organism</tissue>
    </source>
</reference>
<feature type="non-terminal residue" evidence="1">
    <location>
        <position position="142"/>
    </location>
</feature>
<accession>A0A0K2UKD5</accession>